<sequence length="204" mass="24202">MSVRCNYFLYKCRSIIAIYVFLLGFIPLIIELVSIRENIIQFNNYQEINTIPIIEESIIYNTSYYHLIDIKYGFNIYDKIYFTNKYEIVICNLNDICTYPNKIYTVYYDTDNPNNIMYSKIDKTNYGFWNLWSIVYMFGMLWGSCFMLLNLCQIKCEKRRGADDIINEQYGTIKTLSNTINKIQSSGLGGEVYELSKRHYESLI</sequence>
<keyword evidence="1" id="KW-0472">Membrane</keyword>
<evidence type="ECO:0000256" key="1">
    <source>
        <dbReference type="SAM" id="Phobius"/>
    </source>
</evidence>
<evidence type="ECO:0000313" key="2">
    <source>
        <dbReference type="EMBL" id="AYV78025.1"/>
    </source>
</evidence>
<reference evidence="2" key="1">
    <citation type="submission" date="2018-10" db="EMBL/GenBank/DDBJ databases">
        <title>Hidden diversity of soil giant viruses.</title>
        <authorList>
            <person name="Schulz F."/>
            <person name="Alteio L."/>
            <person name="Goudeau D."/>
            <person name="Ryan E.M."/>
            <person name="Malmstrom R.R."/>
            <person name="Blanchard J."/>
            <person name="Woyke T."/>
        </authorList>
    </citation>
    <scope>NUCLEOTIDE SEQUENCE</scope>
    <source>
        <strain evidence="2">EDV1</strain>
    </source>
</reference>
<gene>
    <name evidence="2" type="ORF">Edafosvirus4_9</name>
</gene>
<proteinExistence type="predicted"/>
<keyword evidence="1" id="KW-0812">Transmembrane</keyword>
<keyword evidence="1" id="KW-1133">Transmembrane helix</keyword>
<feature type="transmembrane region" description="Helical" evidence="1">
    <location>
        <begin position="12"/>
        <end position="30"/>
    </location>
</feature>
<organism evidence="2">
    <name type="scientific">Edafosvirus sp</name>
    <dbReference type="NCBI Taxonomy" id="2487765"/>
    <lineage>
        <taxon>Viruses</taxon>
        <taxon>Varidnaviria</taxon>
        <taxon>Bamfordvirae</taxon>
        <taxon>Nucleocytoviricota</taxon>
        <taxon>Megaviricetes</taxon>
        <taxon>Imitervirales</taxon>
        <taxon>Mimiviridae</taxon>
        <taxon>Klosneuvirinae</taxon>
    </lineage>
</organism>
<protein>
    <submittedName>
        <fullName evidence="2">Uncharacterized protein</fullName>
    </submittedName>
</protein>
<feature type="transmembrane region" description="Helical" evidence="1">
    <location>
        <begin position="129"/>
        <end position="151"/>
    </location>
</feature>
<accession>A0A3G4ZT16</accession>
<dbReference type="EMBL" id="MK072069">
    <property type="protein sequence ID" value="AYV78025.1"/>
    <property type="molecule type" value="Genomic_DNA"/>
</dbReference>
<name>A0A3G4ZT16_9VIRU</name>